<accession>A0A074JG40</accession>
<dbReference type="PROSITE" id="PS01117">
    <property type="entry name" value="HTH_MARR_1"/>
    <property type="match status" value="1"/>
</dbReference>
<dbReference type="RefSeq" id="WP_037601869.1">
    <property type="nucleotide sequence ID" value="NZ_JJMS01000013.1"/>
</dbReference>
<dbReference type="Pfam" id="PF12802">
    <property type="entry name" value="MarR_2"/>
    <property type="match status" value="1"/>
</dbReference>
<organism evidence="5 6">
    <name type="scientific">Streptococcus salivarius</name>
    <dbReference type="NCBI Taxonomy" id="1304"/>
    <lineage>
        <taxon>Bacteria</taxon>
        <taxon>Bacillati</taxon>
        <taxon>Bacillota</taxon>
        <taxon>Bacilli</taxon>
        <taxon>Lactobacillales</taxon>
        <taxon>Streptococcaceae</taxon>
        <taxon>Streptococcus</taxon>
    </lineage>
</organism>
<evidence type="ECO:0000259" key="4">
    <source>
        <dbReference type="PROSITE" id="PS50995"/>
    </source>
</evidence>
<evidence type="ECO:0000256" key="2">
    <source>
        <dbReference type="ARBA" id="ARBA00023125"/>
    </source>
</evidence>
<dbReference type="GO" id="GO:0003677">
    <property type="term" value="F:DNA binding"/>
    <property type="evidence" value="ECO:0007669"/>
    <property type="project" value="UniProtKB-KW"/>
</dbReference>
<dbReference type="InterPro" id="IPR036390">
    <property type="entry name" value="WH_DNA-bd_sf"/>
</dbReference>
<reference evidence="5 6" key="1">
    <citation type="submission" date="2014-04" db="EMBL/GenBank/DDBJ databases">
        <title>Variable characteristics of bacteriocin-producing Streptococcus salivarius strains isolated from Malaysian subjects.</title>
        <authorList>
            <person name="Philip K."/>
            <person name="Barbour A."/>
        </authorList>
    </citation>
    <scope>NUCLEOTIDE SEQUENCE [LARGE SCALE GENOMIC DNA]</scope>
    <source>
        <strain evidence="5 6">NU10</strain>
    </source>
</reference>
<dbReference type="SUPFAM" id="SSF46785">
    <property type="entry name" value="Winged helix' DNA-binding domain"/>
    <property type="match status" value="1"/>
</dbReference>
<dbReference type="PROSITE" id="PS50995">
    <property type="entry name" value="HTH_MARR_2"/>
    <property type="match status" value="1"/>
</dbReference>
<dbReference type="PRINTS" id="PR00598">
    <property type="entry name" value="HTHMARR"/>
</dbReference>
<dbReference type="EMBL" id="JJMT01000012">
    <property type="protein sequence ID" value="KEO45287.1"/>
    <property type="molecule type" value="Genomic_DNA"/>
</dbReference>
<dbReference type="GO" id="GO:0003700">
    <property type="term" value="F:DNA-binding transcription factor activity"/>
    <property type="evidence" value="ECO:0007669"/>
    <property type="project" value="InterPro"/>
</dbReference>
<feature type="domain" description="HTH marR-type" evidence="4">
    <location>
        <begin position="1"/>
        <end position="140"/>
    </location>
</feature>
<evidence type="ECO:0000313" key="6">
    <source>
        <dbReference type="Proteomes" id="UP000027855"/>
    </source>
</evidence>
<dbReference type="InterPro" id="IPR036388">
    <property type="entry name" value="WH-like_DNA-bd_sf"/>
</dbReference>
<protein>
    <submittedName>
        <fullName evidence="5">MarR family transcriptional regulator</fullName>
    </submittedName>
</protein>
<dbReference type="Gene3D" id="1.10.10.10">
    <property type="entry name" value="Winged helix-like DNA-binding domain superfamily/Winged helix DNA-binding domain"/>
    <property type="match status" value="1"/>
</dbReference>
<evidence type="ECO:0000256" key="3">
    <source>
        <dbReference type="ARBA" id="ARBA00023163"/>
    </source>
</evidence>
<name>A0A074JG40_STRSL</name>
<comment type="caution">
    <text evidence="5">The sequence shown here is derived from an EMBL/GenBank/DDBJ whole genome shotgun (WGS) entry which is preliminary data.</text>
</comment>
<dbReference type="SMART" id="SM00347">
    <property type="entry name" value="HTH_MARR"/>
    <property type="match status" value="1"/>
</dbReference>
<proteinExistence type="predicted"/>
<sequence>MHGKDPFSDFREIINAMESRVQELGKAYGVEHLAGPQGFAVRYLFENQDKEIFIKDIEKRLSISKSVASNLVKRMEKNGFVELVTSDKDKRYKYVHLTDLGKKKAQDVGHFREAIHEQLLEGISKEDAETAFRVFHQIHKNLEKNKE</sequence>
<dbReference type="InterPro" id="IPR023187">
    <property type="entry name" value="Tscrpt_reg_MarR-type_CS"/>
</dbReference>
<dbReference type="InterPro" id="IPR039422">
    <property type="entry name" value="MarR/SlyA-like"/>
</dbReference>
<keyword evidence="1" id="KW-0805">Transcription regulation</keyword>
<dbReference type="Proteomes" id="UP000027855">
    <property type="component" value="Unassembled WGS sequence"/>
</dbReference>
<dbReference type="InterPro" id="IPR011991">
    <property type="entry name" value="ArsR-like_HTH"/>
</dbReference>
<keyword evidence="2" id="KW-0238">DNA-binding</keyword>
<keyword evidence="3" id="KW-0804">Transcription</keyword>
<dbReference type="AlphaFoldDB" id="A0A074JG40"/>
<dbReference type="PANTHER" id="PTHR33164:SF99">
    <property type="entry name" value="MARR FAMILY REGULATORY PROTEIN"/>
    <property type="match status" value="1"/>
</dbReference>
<gene>
    <name evidence="5" type="ORF">DL07_02145</name>
</gene>
<evidence type="ECO:0000256" key="1">
    <source>
        <dbReference type="ARBA" id="ARBA00023015"/>
    </source>
</evidence>
<dbReference type="CDD" id="cd00090">
    <property type="entry name" value="HTH_ARSR"/>
    <property type="match status" value="1"/>
</dbReference>
<evidence type="ECO:0000313" key="5">
    <source>
        <dbReference type="EMBL" id="KEO45287.1"/>
    </source>
</evidence>
<dbReference type="PANTHER" id="PTHR33164">
    <property type="entry name" value="TRANSCRIPTIONAL REGULATOR, MARR FAMILY"/>
    <property type="match status" value="1"/>
</dbReference>
<dbReference type="InterPro" id="IPR000835">
    <property type="entry name" value="HTH_MarR-typ"/>
</dbReference>
<dbReference type="GO" id="GO:0006950">
    <property type="term" value="P:response to stress"/>
    <property type="evidence" value="ECO:0007669"/>
    <property type="project" value="TreeGrafter"/>
</dbReference>